<keyword evidence="5 13" id="KW-0444">Lipid biosynthesis</keyword>
<comment type="function">
    <text evidence="1 13">Transfers the gamma-phosphate of ATP to the 4'-position of a tetraacyldisaccharide 1-phosphate intermediate (termed DS-1-P) to form tetraacyldisaccharide 1,4'-bis-phosphate (lipid IVA).</text>
</comment>
<evidence type="ECO:0000256" key="4">
    <source>
        <dbReference type="ARBA" id="ARBA00016436"/>
    </source>
</evidence>
<evidence type="ECO:0000256" key="5">
    <source>
        <dbReference type="ARBA" id="ARBA00022516"/>
    </source>
</evidence>
<dbReference type="EC" id="2.7.1.130" evidence="3 13"/>
<keyword evidence="10 13" id="KW-0067">ATP-binding</keyword>
<evidence type="ECO:0000256" key="2">
    <source>
        <dbReference type="ARBA" id="ARBA00004870"/>
    </source>
</evidence>
<dbReference type="GO" id="GO:0009029">
    <property type="term" value="F:lipid-A 4'-kinase activity"/>
    <property type="evidence" value="ECO:0007669"/>
    <property type="project" value="UniProtKB-EC"/>
</dbReference>
<sequence>MSLRTAGTAYFHYLTGNKEHHWWDWPALLLLSGASWIYRKAVIMKYRSFADHQERQERLPAVVISLGNITVGGTGKTPMACMLAKELSARGWRVALLNRGYHSKREKSGASVMSDGRMVLLTAEEGGDEASLMARSLMGIPVLVGRDRAVSGRMAVEKFDAQVLILDDGFQHWQLYRDVDVVLVDGTNPFGNGHVLPRGILREPLEHLSRADIFIITKVDQITQEAVSQIREDLRRYNASAPVALSVHKPSAVLPFLNWDQGLHPEDAIPAGLMERPVLAVSALGNPASFEETLRGAGFTVAGVLRYEDHHHYGPSDIRRMADLAAEKQCILVTTEKDAVKLPADLVKEYNLPLYVLAITLEIVEGQEQIDAVLQSVLEDKL</sequence>
<dbReference type="InterPro" id="IPR027417">
    <property type="entry name" value="P-loop_NTPase"/>
</dbReference>
<dbReference type="InterPro" id="IPR003758">
    <property type="entry name" value="LpxK"/>
</dbReference>
<evidence type="ECO:0000313" key="15">
    <source>
        <dbReference type="Proteomes" id="UP001206692"/>
    </source>
</evidence>
<organism evidence="14 15">
    <name type="scientific">Megasphaera massiliensis</name>
    <dbReference type="NCBI Taxonomy" id="1232428"/>
    <lineage>
        <taxon>Bacteria</taxon>
        <taxon>Bacillati</taxon>
        <taxon>Bacillota</taxon>
        <taxon>Negativicutes</taxon>
        <taxon>Veillonellales</taxon>
        <taxon>Veillonellaceae</taxon>
        <taxon>Megasphaera</taxon>
    </lineage>
</organism>
<feature type="binding site" evidence="13">
    <location>
        <begin position="70"/>
        <end position="77"/>
    </location>
    <ligand>
        <name>ATP</name>
        <dbReference type="ChEBI" id="CHEBI:30616"/>
    </ligand>
</feature>
<evidence type="ECO:0000256" key="11">
    <source>
        <dbReference type="ARBA" id="ARBA00023098"/>
    </source>
</evidence>
<evidence type="ECO:0000256" key="7">
    <source>
        <dbReference type="ARBA" id="ARBA00022679"/>
    </source>
</evidence>
<dbReference type="RefSeq" id="WP_062411642.1">
    <property type="nucleotide sequence ID" value="NZ_JAJCIO010000003.1"/>
</dbReference>
<evidence type="ECO:0000256" key="12">
    <source>
        <dbReference type="ARBA" id="ARBA00029757"/>
    </source>
</evidence>
<keyword evidence="9 13" id="KW-0418">Kinase</keyword>
<dbReference type="PANTHER" id="PTHR42724:SF1">
    <property type="entry name" value="TETRAACYLDISACCHARIDE 4'-KINASE, MITOCHONDRIAL-RELATED"/>
    <property type="match status" value="1"/>
</dbReference>
<reference evidence="14 15" key="1">
    <citation type="submission" date="2022-06" db="EMBL/GenBank/DDBJ databases">
        <title>Isolation of gut microbiota from human fecal samples.</title>
        <authorList>
            <person name="Pamer E.G."/>
            <person name="Barat B."/>
            <person name="Waligurski E."/>
            <person name="Medina S."/>
            <person name="Paddock L."/>
            <person name="Mostad J."/>
        </authorList>
    </citation>
    <scope>NUCLEOTIDE SEQUENCE [LARGE SCALE GENOMIC DNA]</scope>
    <source>
        <strain evidence="14 15">DFI.1.1</strain>
    </source>
</reference>
<accession>A0ABT1SPZ3</accession>
<keyword evidence="7 13" id="KW-0808">Transferase</keyword>
<dbReference type="SUPFAM" id="SSF52540">
    <property type="entry name" value="P-loop containing nucleoside triphosphate hydrolases"/>
    <property type="match status" value="1"/>
</dbReference>
<evidence type="ECO:0000256" key="9">
    <source>
        <dbReference type="ARBA" id="ARBA00022777"/>
    </source>
</evidence>
<dbReference type="HAMAP" id="MF_00409">
    <property type="entry name" value="LpxK"/>
    <property type="match status" value="1"/>
</dbReference>
<name>A0ABT1SPZ3_9FIRM</name>
<keyword evidence="6 13" id="KW-0441">Lipid A biosynthesis</keyword>
<evidence type="ECO:0000256" key="1">
    <source>
        <dbReference type="ARBA" id="ARBA00002274"/>
    </source>
</evidence>
<keyword evidence="11 13" id="KW-0443">Lipid metabolism</keyword>
<comment type="caution">
    <text evidence="14">The sequence shown here is derived from an EMBL/GenBank/DDBJ whole genome shotgun (WGS) entry which is preliminary data.</text>
</comment>
<keyword evidence="15" id="KW-1185">Reference proteome</keyword>
<comment type="catalytic activity">
    <reaction evidence="13">
        <text>a lipid A disaccharide + ATP = a lipid IVA + ADP + H(+)</text>
        <dbReference type="Rhea" id="RHEA:67840"/>
        <dbReference type="ChEBI" id="CHEBI:15378"/>
        <dbReference type="ChEBI" id="CHEBI:30616"/>
        <dbReference type="ChEBI" id="CHEBI:176343"/>
        <dbReference type="ChEBI" id="CHEBI:176425"/>
        <dbReference type="ChEBI" id="CHEBI:456216"/>
        <dbReference type="EC" id="2.7.1.130"/>
    </reaction>
</comment>
<dbReference type="NCBIfam" id="TIGR00682">
    <property type="entry name" value="lpxK"/>
    <property type="match status" value="1"/>
</dbReference>
<keyword evidence="8 13" id="KW-0547">Nucleotide-binding</keyword>
<gene>
    <name evidence="13 14" type="primary">lpxK</name>
    <name evidence="14" type="ORF">NE675_02655</name>
</gene>
<dbReference type="Proteomes" id="UP001206692">
    <property type="component" value="Unassembled WGS sequence"/>
</dbReference>
<evidence type="ECO:0000256" key="10">
    <source>
        <dbReference type="ARBA" id="ARBA00022840"/>
    </source>
</evidence>
<dbReference type="EMBL" id="JANGEW010000003">
    <property type="protein sequence ID" value="MCQ5341941.1"/>
    <property type="molecule type" value="Genomic_DNA"/>
</dbReference>
<dbReference type="PANTHER" id="PTHR42724">
    <property type="entry name" value="TETRAACYLDISACCHARIDE 4'-KINASE"/>
    <property type="match status" value="1"/>
</dbReference>
<proteinExistence type="inferred from homology"/>
<evidence type="ECO:0000256" key="8">
    <source>
        <dbReference type="ARBA" id="ARBA00022741"/>
    </source>
</evidence>
<evidence type="ECO:0000256" key="3">
    <source>
        <dbReference type="ARBA" id="ARBA00012071"/>
    </source>
</evidence>
<comment type="similarity">
    <text evidence="13">Belongs to the LpxK family.</text>
</comment>
<dbReference type="Pfam" id="PF02606">
    <property type="entry name" value="LpxK"/>
    <property type="match status" value="1"/>
</dbReference>
<evidence type="ECO:0000256" key="13">
    <source>
        <dbReference type="HAMAP-Rule" id="MF_00409"/>
    </source>
</evidence>
<evidence type="ECO:0000256" key="6">
    <source>
        <dbReference type="ARBA" id="ARBA00022556"/>
    </source>
</evidence>
<comment type="pathway">
    <text evidence="2 13">Glycolipid biosynthesis; lipid IV(A) biosynthesis; lipid IV(A) from (3R)-3-hydroxytetradecanoyl-[acyl-carrier-protein] and UDP-N-acetyl-alpha-D-glucosamine: step 6/6.</text>
</comment>
<evidence type="ECO:0000313" key="14">
    <source>
        <dbReference type="EMBL" id="MCQ5341941.1"/>
    </source>
</evidence>
<protein>
    <recommendedName>
        <fullName evidence="4 13">Tetraacyldisaccharide 4'-kinase</fullName>
        <ecNumber evidence="3 13">2.7.1.130</ecNumber>
    </recommendedName>
    <alternativeName>
        <fullName evidence="12 13">Lipid A 4'-kinase</fullName>
    </alternativeName>
</protein>